<proteinExistence type="predicted"/>
<keyword evidence="3" id="KW-1185">Reference proteome</keyword>
<gene>
    <name evidence="2" type="ORF">AHOG_21040</name>
</gene>
<evidence type="ECO:0000313" key="2">
    <source>
        <dbReference type="EMBL" id="ASO21824.1"/>
    </source>
</evidence>
<organism evidence="2 3">
    <name type="scientific">Actinoalloteichus hoggarensis</name>
    <dbReference type="NCBI Taxonomy" id="1470176"/>
    <lineage>
        <taxon>Bacteria</taxon>
        <taxon>Bacillati</taxon>
        <taxon>Actinomycetota</taxon>
        <taxon>Actinomycetes</taxon>
        <taxon>Pseudonocardiales</taxon>
        <taxon>Pseudonocardiaceae</taxon>
        <taxon>Actinoalloteichus</taxon>
    </lineage>
</organism>
<accession>A0A221W7U1</accession>
<evidence type="ECO:0000313" key="3">
    <source>
        <dbReference type="Proteomes" id="UP000204221"/>
    </source>
</evidence>
<dbReference type="OrthoDB" id="3625434at2"/>
<name>A0A221W7U1_9PSEU</name>
<dbReference type="Proteomes" id="UP000204221">
    <property type="component" value="Chromosome"/>
</dbReference>
<sequence>MRSRGDARGPETFRQSGRGTVAPPAAGRHQEAERYHQDTLPDFGLLLDRHVLIGGRPPPGAEATTVCGRNVTIRPAPLEIEPGVPAVGARDCLDCQDVLRGTPREALSDRGAPPLLPARLSGRFDVVGTARWVVHLCSLTEPDGVTVTTRCGIDLPVDEIETVDAGEGMPCTACLLAAETPAAQQATADRLGRAARC</sequence>
<dbReference type="RefSeq" id="WP_093942904.1">
    <property type="nucleotide sequence ID" value="NZ_CP022521.1"/>
</dbReference>
<dbReference type="EMBL" id="CP022521">
    <property type="protein sequence ID" value="ASO21824.1"/>
    <property type="molecule type" value="Genomic_DNA"/>
</dbReference>
<evidence type="ECO:0000256" key="1">
    <source>
        <dbReference type="SAM" id="MobiDB-lite"/>
    </source>
</evidence>
<dbReference type="KEGG" id="ahg:AHOG_21040"/>
<protein>
    <submittedName>
        <fullName evidence="2">Uncharacterized protein</fullName>
    </submittedName>
</protein>
<reference evidence="2 3" key="1">
    <citation type="submission" date="2017-07" db="EMBL/GenBank/DDBJ databases">
        <title>Complete genome sequence of Actinoalloteichus hoggarensis DSM 45943, type strain of Actinoalloteichus hoggarensis.</title>
        <authorList>
            <person name="Ruckert C."/>
            <person name="Nouioui I."/>
            <person name="Willmese J."/>
            <person name="van Wezel G."/>
            <person name="Klenk H.-P."/>
            <person name="Kalinowski J."/>
            <person name="Zotchev S.B."/>
        </authorList>
    </citation>
    <scope>NUCLEOTIDE SEQUENCE [LARGE SCALE GENOMIC DNA]</scope>
    <source>
        <strain evidence="2 3">DSM 45943</strain>
    </source>
</reference>
<feature type="region of interest" description="Disordered" evidence="1">
    <location>
        <begin position="1"/>
        <end position="33"/>
    </location>
</feature>
<feature type="compositionally biased region" description="Basic and acidic residues" evidence="1">
    <location>
        <begin position="1"/>
        <end position="11"/>
    </location>
</feature>
<dbReference type="AlphaFoldDB" id="A0A221W7U1"/>